<dbReference type="STRING" id="1792845.BC343_19800"/>
<keyword evidence="3" id="KW-1185">Reference proteome</keyword>
<dbReference type="Proteomes" id="UP000189739">
    <property type="component" value="Unassembled WGS sequence"/>
</dbReference>
<dbReference type="RefSeq" id="WP_078346510.1">
    <property type="nucleotide sequence ID" value="NZ_MBTF01000002.1"/>
</dbReference>
<evidence type="ECO:0000313" key="2">
    <source>
        <dbReference type="EMBL" id="OOQ61235.1"/>
    </source>
</evidence>
<evidence type="ECO:0000256" key="1">
    <source>
        <dbReference type="SAM" id="SignalP"/>
    </source>
</evidence>
<gene>
    <name evidence="2" type="ORF">BC343_19800</name>
</gene>
<feature type="chain" id="PRO_5012843028" evidence="1">
    <location>
        <begin position="22"/>
        <end position="196"/>
    </location>
</feature>
<evidence type="ECO:0000313" key="3">
    <source>
        <dbReference type="Proteomes" id="UP000189739"/>
    </source>
</evidence>
<dbReference type="AlphaFoldDB" id="A0A1S9PJY2"/>
<dbReference type="EMBL" id="MBTF01000002">
    <property type="protein sequence ID" value="OOQ61235.1"/>
    <property type="molecule type" value="Genomic_DNA"/>
</dbReference>
<proteinExistence type="predicted"/>
<keyword evidence="1" id="KW-0732">Signal</keyword>
<name>A0A1S9PJY2_9SPHI</name>
<protein>
    <submittedName>
        <fullName evidence="2">Uncharacterized protein</fullName>
    </submittedName>
</protein>
<accession>A0A1S9PJY2</accession>
<sequence length="196" mass="22173">MKIKQILLAALFFSLSFTCCAQDFNVSLRIGERSATVDAVTINDELVFLDRRGNILPDDYNGPDYEYYGRFDRDELQGKIKSINGIPVKYYDVFDRDELRGKVKSIGDITFTYYDIFDRDELRGKLKSVGGIALKYYDVFDRDELRGKLKSIGSINIAYYDTFDGERRMGRVKAVKGKTANVSVSFARGGAAAGQM</sequence>
<organism evidence="2 3">
    <name type="scientific">Mucilaginibacter pedocola</name>
    <dbReference type="NCBI Taxonomy" id="1792845"/>
    <lineage>
        <taxon>Bacteria</taxon>
        <taxon>Pseudomonadati</taxon>
        <taxon>Bacteroidota</taxon>
        <taxon>Sphingobacteriia</taxon>
        <taxon>Sphingobacteriales</taxon>
        <taxon>Sphingobacteriaceae</taxon>
        <taxon>Mucilaginibacter</taxon>
    </lineage>
</organism>
<dbReference type="OrthoDB" id="745612at2"/>
<reference evidence="2 3" key="1">
    <citation type="submission" date="2016-07" db="EMBL/GenBank/DDBJ databases">
        <title>Genomic analysis of zinc-resistant bacterium Mucilaginibacter pedocola TBZ30.</title>
        <authorList>
            <person name="Huang J."/>
            <person name="Tang J."/>
        </authorList>
    </citation>
    <scope>NUCLEOTIDE SEQUENCE [LARGE SCALE GENOMIC DNA]</scope>
    <source>
        <strain evidence="2 3">TBZ30</strain>
    </source>
</reference>
<feature type="signal peptide" evidence="1">
    <location>
        <begin position="1"/>
        <end position="21"/>
    </location>
</feature>
<comment type="caution">
    <text evidence="2">The sequence shown here is derived from an EMBL/GenBank/DDBJ whole genome shotgun (WGS) entry which is preliminary data.</text>
</comment>